<reference evidence="2" key="1">
    <citation type="submission" date="2025-08" db="UniProtKB">
        <authorList>
            <consortium name="RefSeq"/>
        </authorList>
    </citation>
    <scope>IDENTIFICATION</scope>
</reference>
<gene>
    <name evidence="2" type="primary">CAGE1</name>
</gene>
<protein>
    <submittedName>
        <fullName evidence="2">Cancer-associated gene 1 protein</fullName>
    </submittedName>
</protein>
<name>A0AC55CUY5_ECHTE</name>
<keyword evidence="1" id="KW-1185">Reference proteome</keyword>
<dbReference type="RefSeq" id="XP_045143312.1">
    <property type="nucleotide sequence ID" value="XM_045287377.1"/>
</dbReference>
<dbReference type="Proteomes" id="UP000694863">
    <property type="component" value="Unplaced"/>
</dbReference>
<accession>A0AC55CUY5</accession>
<evidence type="ECO:0000313" key="1">
    <source>
        <dbReference type="Proteomes" id="UP000694863"/>
    </source>
</evidence>
<sequence>MSEADVNISSLSQDLTSASPLCVEISGTISDLPQNEIKNVKGKNESNITLSEDIYNTIDSLIGDINIEKYSDSIPADSGISSFRQFEPVCKFHWTEAFNDETATFQNPTEGLYYTEKSKLQNHMSNYEEDSNTKKDLVEEKQVKIIISTKEDLLANKSVSKHSKSPPLIHYYGEKLAKNTAKGPAFISTQPQSSLYKQSDSEEPSSKENSFTLLELRTNYKTETTVPNEIQCSDKIPEASVNHQMESRVGVVESPRTFSTWSLADISWSYRESREDCKTSDTEQSFESLQPLEEDLDLSEVLQKLKHTNKKQQTRIQDLQCSNMYLEKKVKELQMKMIKQEMLVDIINKLKENVEKLIEDKYKVILEKNDTDKTLKNVQEILSNTQKHLQESQNEKKNLQLELKKIKMSYIHLQERCMAEIQQKSKSVSQCIKMDRNLSKKKEEVERLQKAKKELEMATASALDLLKREKEILGQKFLSFQKHEKQNLQESQKLKSSLDKLIAQVKSLQFISENERAKNVKLEQQINKVKSENAELQQQLTRSGEQNYVPKFEQAEVKEQLEDVMESAFVKETKMNHSSLLLNCSSCEEENLHPPDEKRTQLTSNVHNLLTLMVGLLTCQDITNPDAENFKEKNKNIDIMLQKLKCFHLKKKNLDKEATGFDSFDANKINDVPILLEAKLDKYHNLNEELDFLIAKLGHLLASKEDHCNRLVEQNDEFQRHLGNLIDKVTSYEEIIECADQRLQISHSQIAHLEERNKHLENLIRRPREKTRKLKPRRLENHPKSMTVIGHHNDHFKEYYITM</sequence>
<proteinExistence type="predicted"/>
<evidence type="ECO:0000313" key="2">
    <source>
        <dbReference type="RefSeq" id="XP_045143312.1"/>
    </source>
</evidence>
<organism evidence="1 2">
    <name type="scientific">Echinops telfairi</name>
    <name type="common">Lesser hedgehog tenrec</name>
    <dbReference type="NCBI Taxonomy" id="9371"/>
    <lineage>
        <taxon>Eukaryota</taxon>
        <taxon>Metazoa</taxon>
        <taxon>Chordata</taxon>
        <taxon>Craniata</taxon>
        <taxon>Vertebrata</taxon>
        <taxon>Euteleostomi</taxon>
        <taxon>Mammalia</taxon>
        <taxon>Eutheria</taxon>
        <taxon>Afrotheria</taxon>
        <taxon>Tenrecidae</taxon>
        <taxon>Tenrecinae</taxon>
        <taxon>Echinops</taxon>
    </lineage>
</organism>